<dbReference type="PANTHER" id="PTHR43591">
    <property type="entry name" value="METHYLTRANSFERASE"/>
    <property type="match status" value="1"/>
</dbReference>
<dbReference type="InterPro" id="IPR029063">
    <property type="entry name" value="SAM-dependent_MTases_sf"/>
</dbReference>
<dbReference type="SUPFAM" id="SSF53335">
    <property type="entry name" value="S-adenosyl-L-methionine-dependent methyltransferases"/>
    <property type="match status" value="1"/>
</dbReference>
<sequence>MSSNSFHDAHSNTYDRMASGCTRKVAEQFLSDLLPSITPSSYILDNACGTGIVTRLIKATHPSARIMCADLAAKVLEVLKGHVAENKWDSIETDVLDVRDLKTVKEETFTHVLTNFGFASTPDDLNGPTKAAAEMFRVLKKGGVCVITTWAERNFPPAMEAAAVTIRPDEKPYTWDIPGDWGRGSWLMRQLEDAGFGHAVQVRSVDSRIQAGSLEELVDNMLLFKDMFYKGYTDEEIARLPDILKEEVRKLPNFVEEAGFAGVNMVAWVGMAWKK</sequence>
<evidence type="ECO:0000313" key="3">
    <source>
        <dbReference type="Proteomes" id="UP000054321"/>
    </source>
</evidence>
<dbReference type="OrthoDB" id="2013972at2759"/>
<dbReference type="Proteomes" id="UP000054321">
    <property type="component" value="Unassembled WGS sequence"/>
</dbReference>
<feature type="domain" description="Methyltransferase" evidence="1">
    <location>
        <begin position="43"/>
        <end position="143"/>
    </location>
</feature>
<dbReference type="Gene3D" id="3.40.50.150">
    <property type="entry name" value="Vaccinia Virus protein VP39"/>
    <property type="match status" value="1"/>
</dbReference>
<dbReference type="InParanoid" id="A0A0C3CYZ5"/>
<dbReference type="EMBL" id="KN832873">
    <property type="protein sequence ID" value="KIN04234.1"/>
    <property type="molecule type" value="Genomic_DNA"/>
</dbReference>
<dbReference type="Pfam" id="PF13649">
    <property type="entry name" value="Methyltransf_25"/>
    <property type="match status" value="1"/>
</dbReference>
<dbReference type="STRING" id="913774.A0A0C3CYZ5"/>
<dbReference type="AlphaFoldDB" id="A0A0C3CYZ5"/>
<evidence type="ECO:0000259" key="1">
    <source>
        <dbReference type="Pfam" id="PF13649"/>
    </source>
</evidence>
<reference evidence="3" key="2">
    <citation type="submission" date="2015-01" db="EMBL/GenBank/DDBJ databases">
        <title>Evolutionary Origins and Diversification of the Mycorrhizal Mutualists.</title>
        <authorList>
            <consortium name="DOE Joint Genome Institute"/>
            <consortium name="Mycorrhizal Genomics Consortium"/>
            <person name="Kohler A."/>
            <person name="Kuo A."/>
            <person name="Nagy L.G."/>
            <person name="Floudas D."/>
            <person name="Copeland A."/>
            <person name="Barry K.W."/>
            <person name="Cichocki N."/>
            <person name="Veneault-Fourrey C."/>
            <person name="LaButti K."/>
            <person name="Lindquist E.A."/>
            <person name="Lipzen A."/>
            <person name="Lundell T."/>
            <person name="Morin E."/>
            <person name="Murat C."/>
            <person name="Riley R."/>
            <person name="Ohm R."/>
            <person name="Sun H."/>
            <person name="Tunlid A."/>
            <person name="Henrissat B."/>
            <person name="Grigoriev I.V."/>
            <person name="Hibbett D.S."/>
            <person name="Martin F."/>
        </authorList>
    </citation>
    <scope>NUCLEOTIDE SEQUENCE [LARGE SCALE GENOMIC DNA]</scope>
    <source>
        <strain evidence="3">Zn</strain>
    </source>
</reference>
<dbReference type="InterPro" id="IPR041698">
    <property type="entry name" value="Methyltransf_25"/>
</dbReference>
<organism evidence="2 3">
    <name type="scientific">Oidiodendron maius (strain Zn)</name>
    <dbReference type="NCBI Taxonomy" id="913774"/>
    <lineage>
        <taxon>Eukaryota</taxon>
        <taxon>Fungi</taxon>
        <taxon>Dikarya</taxon>
        <taxon>Ascomycota</taxon>
        <taxon>Pezizomycotina</taxon>
        <taxon>Leotiomycetes</taxon>
        <taxon>Leotiomycetes incertae sedis</taxon>
        <taxon>Myxotrichaceae</taxon>
        <taxon>Oidiodendron</taxon>
    </lineage>
</organism>
<gene>
    <name evidence="2" type="ORF">OIDMADRAFT_26844</name>
</gene>
<keyword evidence="3" id="KW-1185">Reference proteome</keyword>
<dbReference type="HOGENOM" id="CLU_065416_2_1_1"/>
<protein>
    <recommendedName>
        <fullName evidence="1">Methyltransferase domain-containing protein</fullName>
    </recommendedName>
</protein>
<name>A0A0C3CYZ5_OIDMZ</name>
<accession>A0A0C3CYZ5</accession>
<reference evidence="2 3" key="1">
    <citation type="submission" date="2014-04" db="EMBL/GenBank/DDBJ databases">
        <authorList>
            <consortium name="DOE Joint Genome Institute"/>
            <person name="Kuo A."/>
            <person name="Martino E."/>
            <person name="Perotto S."/>
            <person name="Kohler A."/>
            <person name="Nagy L.G."/>
            <person name="Floudas D."/>
            <person name="Copeland A."/>
            <person name="Barry K.W."/>
            <person name="Cichocki N."/>
            <person name="Veneault-Fourrey C."/>
            <person name="LaButti K."/>
            <person name="Lindquist E.A."/>
            <person name="Lipzen A."/>
            <person name="Lundell T."/>
            <person name="Morin E."/>
            <person name="Murat C."/>
            <person name="Sun H."/>
            <person name="Tunlid A."/>
            <person name="Henrissat B."/>
            <person name="Grigoriev I.V."/>
            <person name="Hibbett D.S."/>
            <person name="Martin F."/>
            <person name="Nordberg H.P."/>
            <person name="Cantor M.N."/>
            <person name="Hua S.X."/>
        </authorList>
    </citation>
    <scope>NUCLEOTIDE SEQUENCE [LARGE SCALE GENOMIC DNA]</scope>
    <source>
        <strain evidence="2 3">Zn</strain>
    </source>
</reference>
<evidence type="ECO:0000313" key="2">
    <source>
        <dbReference type="EMBL" id="KIN04234.1"/>
    </source>
</evidence>
<dbReference type="CDD" id="cd02440">
    <property type="entry name" value="AdoMet_MTases"/>
    <property type="match status" value="1"/>
</dbReference>
<proteinExistence type="predicted"/>